<dbReference type="Proteomes" id="UP000190888">
    <property type="component" value="Unassembled WGS sequence"/>
</dbReference>
<dbReference type="SUPFAM" id="SSF51197">
    <property type="entry name" value="Clavaminate synthase-like"/>
    <property type="match status" value="1"/>
</dbReference>
<name>A0A1T4RX35_9BACT</name>
<proteinExistence type="predicted"/>
<reference evidence="1 2" key="1">
    <citation type="submission" date="2017-02" db="EMBL/GenBank/DDBJ databases">
        <authorList>
            <person name="Peterson S.W."/>
        </authorList>
    </citation>
    <scope>NUCLEOTIDE SEQUENCE [LARGE SCALE GENOMIC DNA]</scope>
    <source>
        <strain evidence="1 2">DSM 22335</strain>
    </source>
</reference>
<dbReference type="PANTHER" id="PTHR34986:SF1">
    <property type="entry name" value="PROTEIN YIAL"/>
    <property type="match status" value="1"/>
</dbReference>
<organism evidence="1 2">
    <name type="scientific">Sediminibacterium ginsengisoli</name>
    <dbReference type="NCBI Taxonomy" id="413434"/>
    <lineage>
        <taxon>Bacteria</taxon>
        <taxon>Pseudomonadati</taxon>
        <taxon>Bacteroidota</taxon>
        <taxon>Chitinophagia</taxon>
        <taxon>Chitinophagales</taxon>
        <taxon>Chitinophagaceae</taxon>
        <taxon>Sediminibacterium</taxon>
    </lineage>
</organism>
<dbReference type="STRING" id="413434.SAMN04488132_1169"/>
<dbReference type="Gene3D" id="2.60.120.370">
    <property type="entry name" value="YhcH/YjgK/YiaL"/>
    <property type="match status" value="1"/>
</dbReference>
<sequence>MIIDDIAYASRYYTLGSRIRQALVFLQETDFAAIPTGKHEVDGENIIAIVDEYDTKDAASEQLESHKTYIDIQYLLAGEELIGHLLLQDQLPSVPYNAETDEMIFAERPAFFSKLQPFMFAILYPTDLHMPGIISGTPTRVKKVVMKVKAD</sequence>
<dbReference type="EMBL" id="FUWH01000016">
    <property type="protein sequence ID" value="SKA20564.1"/>
    <property type="molecule type" value="Genomic_DNA"/>
</dbReference>
<protein>
    <submittedName>
        <fullName evidence="1">YhcH/YjgK/YiaL family protein</fullName>
    </submittedName>
</protein>
<dbReference type="OrthoDB" id="9792756at2"/>
<evidence type="ECO:0000313" key="1">
    <source>
        <dbReference type="EMBL" id="SKA20564.1"/>
    </source>
</evidence>
<keyword evidence="2" id="KW-1185">Reference proteome</keyword>
<accession>A0A1T4RX35</accession>
<dbReference type="NCBIfam" id="TIGR00022">
    <property type="entry name" value="YhcH/YjgK/YiaL family protein"/>
    <property type="match status" value="1"/>
</dbReference>
<dbReference type="Pfam" id="PF04074">
    <property type="entry name" value="DUF386"/>
    <property type="match status" value="1"/>
</dbReference>
<dbReference type="InterPro" id="IPR037012">
    <property type="entry name" value="NanQ/TabA/YiaL_sf"/>
</dbReference>
<evidence type="ECO:0000313" key="2">
    <source>
        <dbReference type="Proteomes" id="UP000190888"/>
    </source>
</evidence>
<dbReference type="GO" id="GO:0005829">
    <property type="term" value="C:cytosol"/>
    <property type="evidence" value="ECO:0007669"/>
    <property type="project" value="TreeGrafter"/>
</dbReference>
<dbReference type="InterPro" id="IPR004375">
    <property type="entry name" value="NanQ/TabA/YiaL"/>
</dbReference>
<dbReference type="PANTHER" id="PTHR34986">
    <property type="entry name" value="EVOLVED BETA-GALACTOSIDASE SUBUNIT BETA"/>
    <property type="match status" value="1"/>
</dbReference>
<gene>
    <name evidence="1" type="ORF">SAMN04488132_1169</name>
</gene>
<dbReference type="AlphaFoldDB" id="A0A1T4RX35"/>
<dbReference type="RefSeq" id="WP_078832859.1">
    <property type="nucleotide sequence ID" value="NZ_FUWH01000016.1"/>
</dbReference>